<dbReference type="Proteomes" id="UP000250245">
    <property type="component" value="Unassembled WGS sequence"/>
</dbReference>
<dbReference type="PANTHER" id="PTHR21152:SF40">
    <property type="entry name" value="ALANINE--GLYOXYLATE AMINOTRANSFERASE"/>
    <property type="match status" value="1"/>
</dbReference>
<dbReference type="GO" id="GO:0006564">
    <property type="term" value="P:L-serine biosynthetic process"/>
    <property type="evidence" value="ECO:0007669"/>
    <property type="project" value="UniProtKB-KW"/>
</dbReference>
<dbReference type="SUPFAM" id="SSF53383">
    <property type="entry name" value="PLP-dependent transferases"/>
    <property type="match status" value="1"/>
</dbReference>
<dbReference type="GO" id="GO:0008453">
    <property type="term" value="F:alanine-glyoxylate transaminase activity"/>
    <property type="evidence" value="ECO:0007669"/>
    <property type="project" value="TreeGrafter"/>
</dbReference>
<dbReference type="UniPathway" id="UPA00135">
    <property type="reaction ID" value="UER00197"/>
</dbReference>
<keyword evidence="7 17" id="KW-0032">Aminotransferase</keyword>
<evidence type="ECO:0000256" key="2">
    <source>
        <dbReference type="ARBA" id="ARBA00003483"/>
    </source>
</evidence>
<dbReference type="EMBL" id="UASJ01000001">
    <property type="protein sequence ID" value="SQB63425.1"/>
    <property type="molecule type" value="Genomic_DNA"/>
</dbReference>
<evidence type="ECO:0000256" key="1">
    <source>
        <dbReference type="ARBA" id="ARBA00001933"/>
    </source>
</evidence>
<evidence type="ECO:0000256" key="8">
    <source>
        <dbReference type="ARBA" id="ARBA00022605"/>
    </source>
</evidence>
<reference evidence="17 18" key="1">
    <citation type="submission" date="2018-06" db="EMBL/GenBank/DDBJ databases">
        <authorList>
            <consortium name="Pathogen Informatics"/>
            <person name="Doyle S."/>
        </authorList>
    </citation>
    <scope>NUCLEOTIDE SEQUENCE [LARGE SCALE GENOMIC DNA]</scope>
    <source>
        <strain evidence="17 18">NCTC11820</strain>
    </source>
</reference>
<dbReference type="InterPro" id="IPR000192">
    <property type="entry name" value="Aminotrans_V_dom"/>
</dbReference>
<dbReference type="InterPro" id="IPR022278">
    <property type="entry name" value="Pser_aminoTfrase"/>
</dbReference>
<keyword evidence="8" id="KW-0028">Amino-acid biosynthesis</keyword>
<proteinExistence type="inferred from homology"/>
<dbReference type="GO" id="GO:0008615">
    <property type="term" value="P:pyridoxine biosynthetic process"/>
    <property type="evidence" value="ECO:0007669"/>
    <property type="project" value="UniProtKB-KW"/>
</dbReference>
<keyword evidence="10" id="KW-0663">Pyridoxal phosphate</keyword>
<evidence type="ECO:0000256" key="4">
    <source>
        <dbReference type="ARBA" id="ARBA00006904"/>
    </source>
</evidence>
<sequence length="374" mass="40267">MSEYANLKIPTELLPKDGRFGCGPTLIRREQLDCLGRSTLMGTSHRQPPVKNLVADCISRMRELFEVPTDYTVTLGNGGATTFWAVATASLVRHRASHAVFGSFGEKFAKETSGAPFLQESLITKAELGDSTLPQLSEQADVYAWPQQETSTGAIAPVKRVGHADQLVLIDATSISGAVPVDLTQTDAYYFSLQKALGSDGGLWFAFLSPQAVERASEIADAPSADRWIPAILNLKTAVANSVKNQTLNTPAIATLELLHSQLQWLASLGGLRDAHQRVCASSEAIYAWAQAKPFAAPFVADPVKRSPVVSTIEFDASVDTAVLLQVLRANGIVDLSPYRAVGRNQLRIGTFPSTDPADTAALLACLDYVIERL</sequence>
<dbReference type="GeneID" id="55564653"/>
<organism evidence="17 18">
    <name type="scientific">Mobiluncus curtisii</name>
    <dbReference type="NCBI Taxonomy" id="2051"/>
    <lineage>
        <taxon>Bacteria</taxon>
        <taxon>Bacillati</taxon>
        <taxon>Actinomycetota</taxon>
        <taxon>Actinomycetes</taxon>
        <taxon>Actinomycetales</taxon>
        <taxon>Actinomycetaceae</taxon>
        <taxon>Mobiluncus</taxon>
    </lineage>
</organism>
<evidence type="ECO:0000313" key="18">
    <source>
        <dbReference type="Proteomes" id="UP000250245"/>
    </source>
</evidence>
<accession>A0A2X2YS11</accession>
<evidence type="ECO:0000259" key="16">
    <source>
        <dbReference type="Pfam" id="PF00266"/>
    </source>
</evidence>
<evidence type="ECO:0000256" key="7">
    <source>
        <dbReference type="ARBA" id="ARBA00022576"/>
    </source>
</evidence>
<evidence type="ECO:0000256" key="5">
    <source>
        <dbReference type="ARBA" id="ARBA00013030"/>
    </source>
</evidence>
<evidence type="ECO:0000256" key="12">
    <source>
        <dbReference type="ARBA" id="ARBA00023299"/>
    </source>
</evidence>
<dbReference type="InterPro" id="IPR015421">
    <property type="entry name" value="PyrdxlP-dep_Trfase_major"/>
</dbReference>
<dbReference type="GO" id="GO:0019265">
    <property type="term" value="P:glycine biosynthetic process, by transamination of glyoxylate"/>
    <property type="evidence" value="ECO:0007669"/>
    <property type="project" value="TreeGrafter"/>
</dbReference>
<dbReference type="InterPro" id="IPR015424">
    <property type="entry name" value="PyrdxlP-dep_Trfase"/>
</dbReference>
<dbReference type="Gene3D" id="3.90.1150.10">
    <property type="entry name" value="Aspartate Aminotransferase, domain 1"/>
    <property type="match status" value="1"/>
</dbReference>
<evidence type="ECO:0000256" key="14">
    <source>
        <dbReference type="ARBA" id="ARBA00047630"/>
    </source>
</evidence>
<dbReference type="NCBIfam" id="TIGR01366">
    <property type="entry name" value="serC_3"/>
    <property type="match status" value="1"/>
</dbReference>
<dbReference type="GO" id="GO:0004760">
    <property type="term" value="F:L-serine-pyruvate transaminase activity"/>
    <property type="evidence" value="ECO:0007669"/>
    <property type="project" value="TreeGrafter"/>
</dbReference>
<dbReference type="InterPro" id="IPR015422">
    <property type="entry name" value="PyrdxlP-dep_Trfase_small"/>
</dbReference>
<dbReference type="PANTHER" id="PTHR21152">
    <property type="entry name" value="AMINOTRANSFERASE CLASS V"/>
    <property type="match status" value="1"/>
</dbReference>
<dbReference type="AlphaFoldDB" id="A0A2X2YS11"/>
<comment type="similarity">
    <text evidence="4">Belongs to the class-V pyridoxal-phosphate-dependent aminotransferase family. SerC subfamily.</text>
</comment>
<feature type="domain" description="Aminotransferase class V" evidence="16">
    <location>
        <begin position="135"/>
        <end position="333"/>
    </location>
</feature>
<comment type="cofactor">
    <cofactor evidence="1">
        <name>pyridoxal 5'-phosphate</name>
        <dbReference type="ChEBI" id="CHEBI:597326"/>
    </cofactor>
</comment>
<name>A0A2X2YS11_9ACTO</name>
<evidence type="ECO:0000256" key="6">
    <source>
        <dbReference type="ARBA" id="ARBA00022490"/>
    </source>
</evidence>
<dbReference type="InterPro" id="IPR006272">
    <property type="entry name" value="Pser_aminoTfrase_mycobac"/>
</dbReference>
<dbReference type="RefSeq" id="WP_041797895.1">
    <property type="nucleotide sequence ID" value="NZ_CP068112.1"/>
</dbReference>
<evidence type="ECO:0000313" key="17">
    <source>
        <dbReference type="EMBL" id="SQB63425.1"/>
    </source>
</evidence>
<evidence type="ECO:0000256" key="10">
    <source>
        <dbReference type="ARBA" id="ARBA00022898"/>
    </source>
</evidence>
<dbReference type="Gene3D" id="3.40.640.10">
    <property type="entry name" value="Type I PLP-dependent aspartate aminotransferase-like (Major domain)"/>
    <property type="match status" value="1"/>
</dbReference>
<dbReference type="Pfam" id="PF00266">
    <property type="entry name" value="Aminotran_5"/>
    <property type="match status" value="1"/>
</dbReference>
<evidence type="ECO:0000256" key="9">
    <source>
        <dbReference type="ARBA" id="ARBA00022679"/>
    </source>
</evidence>
<gene>
    <name evidence="17" type="primary">serC</name>
    <name evidence="17" type="ORF">NCTC11820_00196</name>
</gene>
<keyword evidence="12" id="KW-0718">Serine biosynthesis</keyword>
<dbReference type="PIRSF" id="PIRSF000525">
    <property type="entry name" value="SerC"/>
    <property type="match status" value="1"/>
</dbReference>
<keyword evidence="11" id="KW-0664">Pyridoxine biosynthesis</keyword>
<comment type="function">
    <text evidence="2">Catalyzes the reversible conversion of 3-phosphohydroxypyruvate to phosphoserine and of 3-hydroxy-2-oxo-4-phosphonooxybutanoate to phosphohydroxythreonine.</text>
</comment>
<evidence type="ECO:0000256" key="3">
    <source>
        <dbReference type="ARBA" id="ARBA00005099"/>
    </source>
</evidence>
<protein>
    <recommendedName>
        <fullName evidence="5">phosphoserine transaminase</fullName>
        <ecNumber evidence="5">2.6.1.52</ecNumber>
    </recommendedName>
    <alternativeName>
        <fullName evidence="13">Phosphohydroxythreonine aminotransferase</fullName>
    </alternativeName>
</protein>
<keyword evidence="9 17" id="KW-0808">Transferase</keyword>
<comment type="catalytic activity">
    <reaction evidence="14">
        <text>4-(phosphooxy)-L-threonine + 2-oxoglutarate = (R)-3-hydroxy-2-oxo-4-phosphooxybutanoate + L-glutamate</text>
        <dbReference type="Rhea" id="RHEA:16573"/>
        <dbReference type="ChEBI" id="CHEBI:16810"/>
        <dbReference type="ChEBI" id="CHEBI:29985"/>
        <dbReference type="ChEBI" id="CHEBI:58452"/>
        <dbReference type="ChEBI" id="CHEBI:58538"/>
        <dbReference type="EC" id="2.6.1.52"/>
    </reaction>
</comment>
<comment type="catalytic activity">
    <reaction evidence="15">
        <text>O-phospho-L-serine + 2-oxoglutarate = 3-phosphooxypyruvate + L-glutamate</text>
        <dbReference type="Rhea" id="RHEA:14329"/>
        <dbReference type="ChEBI" id="CHEBI:16810"/>
        <dbReference type="ChEBI" id="CHEBI:18110"/>
        <dbReference type="ChEBI" id="CHEBI:29985"/>
        <dbReference type="ChEBI" id="CHEBI:57524"/>
        <dbReference type="EC" id="2.6.1.52"/>
    </reaction>
</comment>
<evidence type="ECO:0000256" key="11">
    <source>
        <dbReference type="ARBA" id="ARBA00023096"/>
    </source>
</evidence>
<keyword evidence="6" id="KW-0963">Cytoplasm</keyword>
<evidence type="ECO:0000256" key="13">
    <source>
        <dbReference type="ARBA" id="ARBA00031421"/>
    </source>
</evidence>
<evidence type="ECO:0000256" key="15">
    <source>
        <dbReference type="ARBA" id="ARBA00049007"/>
    </source>
</evidence>
<comment type="pathway">
    <text evidence="3">Amino-acid biosynthesis; L-serine biosynthesis; L-serine from 3-phospho-D-glycerate: step 2/3.</text>
</comment>
<dbReference type="EC" id="2.6.1.52" evidence="5"/>
<dbReference type="GO" id="GO:0004648">
    <property type="term" value="F:O-phospho-L-serine:2-oxoglutarate aminotransferase activity"/>
    <property type="evidence" value="ECO:0007669"/>
    <property type="project" value="UniProtKB-EC"/>
</dbReference>